<organism evidence="2 3">
    <name type="scientific">Alcaligenes faecalis</name>
    <dbReference type="NCBI Taxonomy" id="511"/>
    <lineage>
        <taxon>Bacteria</taxon>
        <taxon>Pseudomonadati</taxon>
        <taxon>Pseudomonadota</taxon>
        <taxon>Betaproteobacteria</taxon>
        <taxon>Burkholderiales</taxon>
        <taxon>Alcaligenaceae</taxon>
        <taxon>Alcaligenes</taxon>
    </lineage>
</organism>
<name>A0AB33CX03_ALCFA</name>
<evidence type="ECO:0000313" key="3">
    <source>
        <dbReference type="Proteomes" id="UP000214561"/>
    </source>
</evidence>
<keyword evidence="1" id="KW-1133">Transmembrane helix</keyword>
<keyword evidence="1" id="KW-0812">Transmembrane</keyword>
<protein>
    <submittedName>
        <fullName evidence="2">Uncharacterized protein</fullName>
    </submittedName>
</protein>
<evidence type="ECO:0000256" key="1">
    <source>
        <dbReference type="SAM" id="Phobius"/>
    </source>
</evidence>
<accession>A0AB33CX03</accession>
<dbReference type="EMBL" id="CP021641">
    <property type="protein sequence ID" value="ASR91098.1"/>
    <property type="molecule type" value="Genomic_DNA"/>
</dbReference>
<dbReference type="AlphaFoldDB" id="A0AB33CX03"/>
<dbReference type="KEGG" id="afq:AFA_17490"/>
<gene>
    <name evidence="2" type="ORF">AFA_17490</name>
</gene>
<keyword evidence="1" id="KW-0472">Membrane</keyword>
<dbReference type="Proteomes" id="UP000214561">
    <property type="component" value="Chromosome"/>
</dbReference>
<feature type="transmembrane region" description="Helical" evidence="1">
    <location>
        <begin position="20"/>
        <end position="42"/>
    </location>
</feature>
<reference evidence="2 3" key="1">
    <citation type="submission" date="2017-05" db="EMBL/GenBank/DDBJ databases">
        <authorList>
            <person name="Qiu J.G."/>
            <person name="He J."/>
        </authorList>
    </citation>
    <scope>NUCLEOTIDE SEQUENCE [LARGE SCALE GENOMIC DNA]</scope>
    <source>
        <strain evidence="2 3">JQ135</strain>
    </source>
</reference>
<evidence type="ECO:0000313" key="2">
    <source>
        <dbReference type="EMBL" id="ASR91098.1"/>
    </source>
</evidence>
<proteinExistence type="predicted"/>
<sequence length="64" mass="7480">MKYSEKVNRYKILFINKKKIGVLLIAIYPIVRFVPSRGSFVFEDLKKRAESLKIAPFVAPNTHR</sequence>